<evidence type="ECO:0000313" key="2">
    <source>
        <dbReference type="Proteomes" id="UP000198635"/>
    </source>
</evidence>
<organism evidence="1 2">
    <name type="scientific">Desulfomicrobium apsheronum</name>
    <dbReference type="NCBI Taxonomy" id="52560"/>
    <lineage>
        <taxon>Bacteria</taxon>
        <taxon>Pseudomonadati</taxon>
        <taxon>Thermodesulfobacteriota</taxon>
        <taxon>Desulfovibrionia</taxon>
        <taxon>Desulfovibrionales</taxon>
        <taxon>Desulfomicrobiaceae</taxon>
        <taxon>Desulfomicrobium</taxon>
    </lineage>
</organism>
<dbReference type="OrthoDB" id="283474at2"/>
<dbReference type="AlphaFoldDB" id="A0A1I3YUT7"/>
<dbReference type="InterPro" id="IPR021471">
    <property type="entry name" value="DUF3124"/>
</dbReference>
<keyword evidence="2" id="KW-1185">Reference proteome</keyword>
<gene>
    <name evidence="1" type="ORF">SAMN04488082_12138</name>
</gene>
<dbReference type="STRING" id="52560.SAMN04488082_12138"/>
<evidence type="ECO:0008006" key="3">
    <source>
        <dbReference type="Google" id="ProtNLM"/>
    </source>
</evidence>
<dbReference type="Pfam" id="PF11322">
    <property type="entry name" value="DUF3124"/>
    <property type="match status" value="1"/>
</dbReference>
<evidence type="ECO:0000313" key="1">
    <source>
        <dbReference type="EMBL" id="SFK35632.1"/>
    </source>
</evidence>
<accession>A0A1I3YUT7</accession>
<protein>
    <recommendedName>
        <fullName evidence="3">DUF3124 domain-containing protein</fullName>
    </recommendedName>
</protein>
<proteinExistence type="predicted"/>
<dbReference type="EMBL" id="FORX01000021">
    <property type="protein sequence ID" value="SFK35632.1"/>
    <property type="molecule type" value="Genomic_DNA"/>
</dbReference>
<dbReference type="RefSeq" id="WP_092378347.1">
    <property type="nucleotide sequence ID" value="NZ_FORX01000021.1"/>
</dbReference>
<name>A0A1I3YUT7_9BACT</name>
<dbReference type="Proteomes" id="UP000198635">
    <property type="component" value="Unassembled WGS sequence"/>
</dbReference>
<reference evidence="2" key="1">
    <citation type="submission" date="2016-10" db="EMBL/GenBank/DDBJ databases">
        <authorList>
            <person name="Varghese N."/>
            <person name="Submissions S."/>
        </authorList>
    </citation>
    <scope>NUCLEOTIDE SEQUENCE [LARGE SCALE GENOMIC DNA]</scope>
    <source>
        <strain evidence="2">DSM 5918</strain>
    </source>
</reference>
<sequence>MRWIILCLLLIPLPGFCGGPALSSGQLLYVPVYSHIYTGDKERPFNLAVTLSIRNTDPRGSLRLTAVDYYDTEGHLVRHYLEAPLEMKPLASIRYVVAEKDVKGGSGANFLVRWEAPDAINAPVVESVMIGAQSGQGISFTSQAREIQEHSHD</sequence>